<dbReference type="RefSeq" id="XP_033682595.1">
    <property type="nucleotide sequence ID" value="XM_033835005.1"/>
</dbReference>
<reference evidence="2" key="1">
    <citation type="journal article" date="2020" name="Stud. Mycol.">
        <title>101 Dothideomycetes genomes: a test case for predicting lifestyles and emergence of pathogens.</title>
        <authorList>
            <person name="Haridas S."/>
            <person name="Albert R."/>
            <person name="Binder M."/>
            <person name="Bloem J."/>
            <person name="Labutti K."/>
            <person name="Salamov A."/>
            <person name="Andreopoulos B."/>
            <person name="Baker S."/>
            <person name="Barry K."/>
            <person name="Bills G."/>
            <person name="Bluhm B."/>
            <person name="Cannon C."/>
            <person name="Castanera R."/>
            <person name="Culley D."/>
            <person name="Daum C."/>
            <person name="Ezra D."/>
            <person name="Gonzalez J."/>
            <person name="Henrissat B."/>
            <person name="Kuo A."/>
            <person name="Liang C."/>
            <person name="Lipzen A."/>
            <person name="Lutzoni F."/>
            <person name="Magnuson J."/>
            <person name="Mondo S."/>
            <person name="Nolan M."/>
            <person name="Ohm R."/>
            <person name="Pangilinan J."/>
            <person name="Park H.-J."/>
            <person name="Ramirez L."/>
            <person name="Alfaro M."/>
            <person name="Sun H."/>
            <person name="Tritt A."/>
            <person name="Yoshinaga Y."/>
            <person name="Zwiers L.-H."/>
            <person name="Turgeon B."/>
            <person name="Goodwin S."/>
            <person name="Spatafora J."/>
            <person name="Crous P."/>
            <person name="Grigoriev I."/>
        </authorList>
    </citation>
    <scope>NUCLEOTIDE SEQUENCE</scope>
    <source>
        <strain evidence="2">CBS 122368</strain>
    </source>
</reference>
<protein>
    <submittedName>
        <fullName evidence="2">Uncharacterized protein</fullName>
    </submittedName>
</protein>
<proteinExistence type="predicted"/>
<name>A0A6A6IB28_9PLEO</name>
<evidence type="ECO:0000313" key="3">
    <source>
        <dbReference type="Proteomes" id="UP000800094"/>
    </source>
</evidence>
<dbReference type="Proteomes" id="UP000800094">
    <property type="component" value="Unassembled WGS sequence"/>
</dbReference>
<dbReference type="GeneID" id="54588335"/>
<gene>
    <name evidence="2" type="ORF">BU26DRAFT_597573</name>
</gene>
<dbReference type="EMBL" id="ML987197">
    <property type="protein sequence ID" value="KAF2247591.1"/>
    <property type="molecule type" value="Genomic_DNA"/>
</dbReference>
<evidence type="ECO:0000313" key="2">
    <source>
        <dbReference type="EMBL" id="KAF2247591.1"/>
    </source>
</evidence>
<sequence length="402" mass="42037">MRQQDEQSGGARATDGTAGVHAGSSASQRLERKLRDGLMAPYGMARHEAGGGIGNAWKTLARGRPLWALMLPCCSGSRVRQRNAGTGSGLAGRSTRLKAVSGGCQPGHVRGSVTHGHGWAQIGPSAHAKAVSRALKRVPGLYAAGYPRPEGPASGSPSHRNVPRTGNMTHERALQACGRTEGCVHAAVAMGARHAGTQSFADRLHAPGLHPDEQRRRALPQDSPPRHARTPTGLPGREMEVTRRLSSETLSIRVTLRNSTCPLPTRPLAGVADTYGRRAASGKDDGAGVCPPRSRALLSAFDAVTPSRSWRAFLQLVVHTLLAQPAQAPSARFGSAAAMSHIDSATDGASASAGCGPVNGVPNASLGIATQRQAAGATGGDGGDRRTTSTREEKQCFWWSRR</sequence>
<feature type="region of interest" description="Disordered" evidence="1">
    <location>
        <begin position="146"/>
        <end position="165"/>
    </location>
</feature>
<dbReference type="AlphaFoldDB" id="A0A6A6IB28"/>
<keyword evidence="3" id="KW-1185">Reference proteome</keyword>
<organism evidence="2 3">
    <name type="scientific">Trematosphaeria pertusa</name>
    <dbReference type="NCBI Taxonomy" id="390896"/>
    <lineage>
        <taxon>Eukaryota</taxon>
        <taxon>Fungi</taxon>
        <taxon>Dikarya</taxon>
        <taxon>Ascomycota</taxon>
        <taxon>Pezizomycotina</taxon>
        <taxon>Dothideomycetes</taxon>
        <taxon>Pleosporomycetidae</taxon>
        <taxon>Pleosporales</taxon>
        <taxon>Massarineae</taxon>
        <taxon>Trematosphaeriaceae</taxon>
        <taxon>Trematosphaeria</taxon>
    </lineage>
</organism>
<feature type="compositionally biased region" description="Basic and acidic residues" evidence="1">
    <location>
        <begin position="382"/>
        <end position="395"/>
    </location>
</feature>
<feature type="region of interest" description="Disordered" evidence="1">
    <location>
        <begin position="1"/>
        <end position="29"/>
    </location>
</feature>
<feature type="region of interest" description="Disordered" evidence="1">
    <location>
        <begin position="371"/>
        <end position="402"/>
    </location>
</feature>
<feature type="region of interest" description="Disordered" evidence="1">
    <location>
        <begin position="214"/>
        <end position="237"/>
    </location>
</feature>
<feature type="compositionally biased region" description="Polar residues" evidence="1">
    <location>
        <begin position="155"/>
        <end position="165"/>
    </location>
</feature>
<accession>A0A6A6IB28</accession>
<evidence type="ECO:0000256" key="1">
    <source>
        <dbReference type="SAM" id="MobiDB-lite"/>
    </source>
</evidence>